<keyword evidence="16" id="KW-0812">Transmembrane</keyword>
<dbReference type="NCBIfam" id="TIGR00229">
    <property type="entry name" value="sensory_box"/>
    <property type="match status" value="1"/>
</dbReference>
<evidence type="ECO:0000256" key="13">
    <source>
        <dbReference type="ARBA" id="ARBA00022991"/>
    </source>
</evidence>
<dbReference type="SMART" id="SM00911">
    <property type="entry name" value="HWE_HK"/>
    <property type="match status" value="1"/>
</dbReference>
<keyword evidence="4" id="KW-0597">Phosphoprotein</keyword>
<dbReference type="GO" id="GO:0009881">
    <property type="term" value="F:photoreceptor activity"/>
    <property type="evidence" value="ECO:0007669"/>
    <property type="project" value="UniProtKB-KW"/>
</dbReference>
<keyword evidence="8" id="KW-0808">Transferase</keyword>
<evidence type="ECO:0000256" key="4">
    <source>
        <dbReference type="ARBA" id="ARBA00022553"/>
    </source>
</evidence>
<feature type="domain" description="PAC" evidence="17">
    <location>
        <begin position="548"/>
        <end position="602"/>
    </location>
</feature>
<evidence type="ECO:0000313" key="19">
    <source>
        <dbReference type="Proteomes" id="UP000198925"/>
    </source>
</evidence>
<dbReference type="InterPro" id="IPR035965">
    <property type="entry name" value="PAS-like_dom_sf"/>
</dbReference>
<dbReference type="SUPFAM" id="SSF55874">
    <property type="entry name" value="ATPase domain of HSP90 chaperone/DNA topoisomerase II/histidine kinase"/>
    <property type="match status" value="1"/>
</dbReference>
<dbReference type="CDD" id="cd00130">
    <property type="entry name" value="PAS"/>
    <property type="match status" value="2"/>
</dbReference>
<accession>A0A1G6NT61</accession>
<dbReference type="Gene3D" id="3.30.565.10">
    <property type="entry name" value="Histidine kinase-like ATPase, C-terminal domain"/>
    <property type="match status" value="1"/>
</dbReference>
<evidence type="ECO:0000256" key="8">
    <source>
        <dbReference type="ARBA" id="ARBA00022679"/>
    </source>
</evidence>
<dbReference type="SUPFAM" id="SSF55785">
    <property type="entry name" value="PYP-like sensor domain (PAS domain)"/>
    <property type="match status" value="3"/>
</dbReference>
<evidence type="ECO:0000256" key="5">
    <source>
        <dbReference type="ARBA" id="ARBA00022606"/>
    </source>
</evidence>
<dbReference type="InterPro" id="IPR011102">
    <property type="entry name" value="Sig_transdc_His_kinase_HWE"/>
</dbReference>
<reference evidence="18 19" key="1">
    <citation type="submission" date="2016-10" db="EMBL/GenBank/DDBJ databases">
        <authorList>
            <person name="de Groot N.N."/>
        </authorList>
    </citation>
    <scope>NUCLEOTIDE SEQUENCE [LARGE SCALE GENOMIC DNA]</scope>
    <source>
        <strain evidence="18 19">CPCC 100156</strain>
    </source>
</reference>
<keyword evidence="15" id="KW-0675">Receptor</keyword>
<dbReference type="Proteomes" id="UP000198925">
    <property type="component" value="Unassembled WGS sequence"/>
</dbReference>
<keyword evidence="10" id="KW-0547">Nucleotide-binding</keyword>
<dbReference type="Pfam" id="PF08447">
    <property type="entry name" value="PAS_3"/>
    <property type="match status" value="2"/>
</dbReference>
<evidence type="ECO:0000256" key="6">
    <source>
        <dbReference type="ARBA" id="ARBA00022630"/>
    </source>
</evidence>
<sequence length="939" mass="102275">MPLEADRLRPMVGPTRWPLRRSLAWLLVAAIGLPATILAAGAWFTWQATWREARIDLTREADASAEYAMRLLLSYGIAASRLDDLLRGLTDAEIRARSPALTEVARTLAADLPQTSHAIVIDREGLVLLTTGTQREPPRPVAAEQDFFETLRAPNPPLIHLSQVFASQIEGRPFFAVSRRRSGTGNPPGPDGFDGVVNLWVEPEVVSDGLRRLLASGTDAVALVRTDGNVIARTSGMAELPAPLPPAAWFHAIAAAGLDHAVITEHTPEDGAPWLVAMRRLEGFPAYTAAIRSHAAILGAWWDAVLPQLAIGVPAMLAMLGLALLVCRGQLRLLDANDKLEARVVERTAALAEVSEALDLTPCMITDIKGRIIHWSAGCAQLYDFPREAAEGHQVAELLRTEFPAGGREGLLATLLRHGQWQGELRQRRRDGSMIVTGAQWALRRDPRTGEPHSIVSTRTDLSALHRAERALRRSEDRLQRAQEASGAVAFELARDGSVLADAAMPGLFGLPPGETVTLAALAARLHPEDRNLLAATHRSLARTGGSFSLEFRVLEADGALRWLLARGEILGRQQGGCAPCFAAGIILEVTQRRSAEAALAASGERLRLAQEAAGFGIYDHDFRTGAVTWDSRMRGFWALPEEAPVTSRSFLAGLHPEDRVLRREAMRRAKDPTGPGTYQAEFRVVGLTDRQERWIFTIGQVHFEQGRPIRLTGLAMDITDRKRSDQRNELLMREVDHRAKNALAVVQAALRLSRAESPAELVRIVEGRVAALARAQTILARRRWEGAELHALLEGELAAFLTGIRMDAPRAELIGPPVTVAAHAAQPLSMAVHELATNAMKYGALSRRGGLLQVSWRLDPAQRLLTLVWRERGGSEVVSSPARRGFGSRVIEQTVQVQLGGSLTRRWTPGGLVCKITMPLSRHDGGQPVVEGATADAA</sequence>
<evidence type="ECO:0000256" key="7">
    <source>
        <dbReference type="ARBA" id="ARBA00022643"/>
    </source>
</evidence>
<keyword evidence="3" id="KW-0600">Photoreceptor protein</keyword>
<evidence type="ECO:0000256" key="11">
    <source>
        <dbReference type="ARBA" id="ARBA00022777"/>
    </source>
</evidence>
<evidence type="ECO:0000313" key="18">
    <source>
        <dbReference type="EMBL" id="SDC70928.1"/>
    </source>
</evidence>
<dbReference type="PANTHER" id="PTHR41523:SF8">
    <property type="entry name" value="ETHYLENE RESPONSE SENSOR PROTEIN"/>
    <property type="match status" value="1"/>
</dbReference>
<keyword evidence="16" id="KW-1133">Transmembrane helix</keyword>
<keyword evidence="16" id="KW-0472">Membrane</keyword>
<evidence type="ECO:0000256" key="2">
    <source>
        <dbReference type="ARBA" id="ARBA00012438"/>
    </source>
</evidence>
<dbReference type="Gene3D" id="2.10.70.100">
    <property type="match status" value="2"/>
</dbReference>
<keyword evidence="9" id="KW-0677">Repeat</keyword>
<dbReference type="CDD" id="cd12915">
    <property type="entry name" value="PDC2_DGC_like"/>
    <property type="match status" value="1"/>
</dbReference>
<dbReference type="SMART" id="SM00086">
    <property type="entry name" value="PAC"/>
    <property type="match status" value="3"/>
</dbReference>
<dbReference type="Pfam" id="PF13426">
    <property type="entry name" value="PAS_9"/>
    <property type="match status" value="1"/>
</dbReference>
<evidence type="ECO:0000256" key="16">
    <source>
        <dbReference type="SAM" id="Phobius"/>
    </source>
</evidence>
<feature type="domain" description="PAC" evidence="17">
    <location>
        <begin position="679"/>
        <end position="731"/>
    </location>
</feature>
<gene>
    <name evidence="18" type="ORF">SAMN04487779_1002134</name>
</gene>
<evidence type="ECO:0000259" key="17">
    <source>
        <dbReference type="PROSITE" id="PS50113"/>
    </source>
</evidence>
<dbReference type="InterPro" id="IPR000700">
    <property type="entry name" value="PAS-assoc_C"/>
</dbReference>
<keyword evidence="19" id="KW-1185">Reference proteome</keyword>
<keyword evidence="6" id="KW-0285">Flavoprotein</keyword>
<keyword evidence="12" id="KW-0067">ATP-binding</keyword>
<dbReference type="STRING" id="938405.SAMN02927895_02870"/>
<evidence type="ECO:0000256" key="12">
    <source>
        <dbReference type="ARBA" id="ARBA00022840"/>
    </source>
</evidence>
<dbReference type="Pfam" id="PF07536">
    <property type="entry name" value="HWE_HK"/>
    <property type="match status" value="1"/>
</dbReference>
<dbReference type="PROSITE" id="PS50113">
    <property type="entry name" value="PAC"/>
    <property type="match status" value="2"/>
</dbReference>
<proteinExistence type="predicted"/>
<name>A0A1G6NT61_9PROT</name>
<evidence type="ECO:0000256" key="15">
    <source>
        <dbReference type="ARBA" id="ARBA00023170"/>
    </source>
</evidence>
<feature type="transmembrane region" description="Helical" evidence="16">
    <location>
        <begin position="23"/>
        <end position="46"/>
    </location>
</feature>
<dbReference type="PANTHER" id="PTHR41523">
    <property type="entry name" value="TWO-COMPONENT SYSTEM SENSOR PROTEIN"/>
    <property type="match status" value="1"/>
</dbReference>
<dbReference type="AlphaFoldDB" id="A0A1G6NT61"/>
<dbReference type="Gene3D" id="3.30.450.20">
    <property type="entry name" value="PAS domain"/>
    <property type="match status" value="5"/>
</dbReference>
<evidence type="ECO:0000256" key="10">
    <source>
        <dbReference type="ARBA" id="ARBA00022741"/>
    </source>
</evidence>
<dbReference type="InterPro" id="IPR036890">
    <property type="entry name" value="HATPase_C_sf"/>
</dbReference>
<comment type="catalytic activity">
    <reaction evidence="1">
        <text>ATP + protein L-histidine = ADP + protein N-phospho-L-histidine.</text>
        <dbReference type="EC" id="2.7.13.3"/>
    </reaction>
</comment>
<dbReference type="InterPro" id="IPR001610">
    <property type="entry name" value="PAC"/>
</dbReference>
<keyword evidence="5" id="KW-0716">Sensory transduction</keyword>
<keyword evidence="7" id="KW-0288">FMN</keyword>
<keyword evidence="14" id="KW-0843">Virulence</keyword>
<dbReference type="SMART" id="SM00091">
    <property type="entry name" value="PAS"/>
    <property type="match status" value="3"/>
</dbReference>
<keyword evidence="13" id="KW-0157">Chromophore</keyword>
<dbReference type="InterPro" id="IPR013655">
    <property type="entry name" value="PAS_fold_3"/>
</dbReference>
<keyword evidence="11" id="KW-0418">Kinase</keyword>
<protein>
    <recommendedName>
        <fullName evidence="2">histidine kinase</fullName>
        <ecNumber evidence="2">2.7.13.3</ecNumber>
    </recommendedName>
</protein>
<evidence type="ECO:0000256" key="14">
    <source>
        <dbReference type="ARBA" id="ARBA00023026"/>
    </source>
</evidence>
<evidence type="ECO:0000256" key="3">
    <source>
        <dbReference type="ARBA" id="ARBA00022543"/>
    </source>
</evidence>
<dbReference type="InterPro" id="IPR000014">
    <property type="entry name" value="PAS"/>
</dbReference>
<evidence type="ECO:0000256" key="1">
    <source>
        <dbReference type="ARBA" id="ARBA00000085"/>
    </source>
</evidence>
<dbReference type="GO" id="GO:0005524">
    <property type="term" value="F:ATP binding"/>
    <property type="evidence" value="ECO:0007669"/>
    <property type="project" value="UniProtKB-KW"/>
</dbReference>
<dbReference type="EMBL" id="FMZX01000002">
    <property type="protein sequence ID" value="SDC70928.1"/>
    <property type="molecule type" value="Genomic_DNA"/>
</dbReference>
<dbReference type="EC" id="2.7.13.3" evidence="2"/>
<evidence type="ECO:0000256" key="9">
    <source>
        <dbReference type="ARBA" id="ARBA00022737"/>
    </source>
</evidence>
<dbReference type="GO" id="GO:0004673">
    <property type="term" value="F:protein histidine kinase activity"/>
    <property type="evidence" value="ECO:0007669"/>
    <property type="project" value="UniProtKB-EC"/>
</dbReference>
<organism evidence="18 19">
    <name type="scientific">Belnapia rosea</name>
    <dbReference type="NCBI Taxonomy" id="938405"/>
    <lineage>
        <taxon>Bacteria</taxon>
        <taxon>Pseudomonadati</taxon>
        <taxon>Pseudomonadota</taxon>
        <taxon>Alphaproteobacteria</taxon>
        <taxon>Acetobacterales</taxon>
        <taxon>Roseomonadaceae</taxon>
        <taxon>Belnapia</taxon>
    </lineage>
</organism>